<evidence type="ECO:0000313" key="2">
    <source>
        <dbReference type="Proteomes" id="UP000807115"/>
    </source>
</evidence>
<reference evidence="1" key="1">
    <citation type="journal article" date="2019" name="BMC Genomics">
        <title>A new reference genome for Sorghum bicolor reveals high levels of sequence similarity between sweet and grain genotypes: implications for the genetics of sugar metabolism.</title>
        <authorList>
            <person name="Cooper E.A."/>
            <person name="Brenton Z.W."/>
            <person name="Flinn B.S."/>
            <person name="Jenkins J."/>
            <person name="Shu S."/>
            <person name="Flowers D."/>
            <person name="Luo F."/>
            <person name="Wang Y."/>
            <person name="Xia P."/>
            <person name="Barry K."/>
            <person name="Daum C."/>
            <person name="Lipzen A."/>
            <person name="Yoshinaga Y."/>
            <person name="Schmutz J."/>
            <person name="Saski C."/>
            <person name="Vermerris W."/>
            <person name="Kresovich S."/>
        </authorList>
    </citation>
    <scope>NUCLEOTIDE SEQUENCE</scope>
</reference>
<sequence>MLSSVQLSSSPRSFVTLHCGRSRLYKAAELRDHCTASSHKHLFFLQEYECALHTAS</sequence>
<proteinExistence type="predicted"/>
<organism evidence="1 2">
    <name type="scientific">Sorghum bicolor</name>
    <name type="common">Sorghum</name>
    <name type="synonym">Sorghum vulgare</name>
    <dbReference type="NCBI Taxonomy" id="4558"/>
    <lineage>
        <taxon>Eukaryota</taxon>
        <taxon>Viridiplantae</taxon>
        <taxon>Streptophyta</taxon>
        <taxon>Embryophyta</taxon>
        <taxon>Tracheophyta</taxon>
        <taxon>Spermatophyta</taxon>
        <taxon>Magnoliopsida</taxon>
        <taxon>Liliopsida</taxon>
        <taxon>Poales</taxon>
        <taxon>Poaceae</taxon>
        <taxon>PACMAD clade</taxon>
        <taxon>Panicoideae</taxon>
        <taxon>Andropogonodae</taxon>
        <taxon>Andropogoneae</taxon>
        <taxon>Sorghinae</taxon>
        <taxon>Sorghum</taxon>
    </lineage>
</organism>
<dbReference type="AlphaFoldDB" id="A0A921USF2"/>
<comment type="caution">
    <text evidence="1">The sequence shown here is derived from an EMBL/GenBank/DDBJ whole genome shotgun (WGS) entry which is preliminary data.</text>
</comment>
<name>A0A921USF2_SORBI</name>
<evidence type="ECO:0000313" key="1">
    <source>
        <dbReference type="EMBL" id="KAG0542709.1"/>
    </source>
</evidence>
<reference evidence="1" key="2">
    <citation type="submission" date="2020-10" db="EMBL/GenBank/DDBJ databases">
        <authorList>
            <person name="Cooper E.A."/>
            <person name="Brenton Z.W."/>
            <person name="Flinn B.S."/>
            <person name="Jenkins J."/>
            <person name="Shu S."/>
            <person name="Flowers D."/>
            <person name="Luo F."/>
            <person name="Wang Y."/>
            <person name="Xia P."/>
            <person name="Barry K."/>
            <person name="Daum C."/>
            <person name="Lipzen A."/>
            <person name="Yoshinaga Y."/>
            <person name="Schmutz J."/>
            <person name="Saski C."/>
            <person name="Vermerris W."/>
            <person name="Kresovich S."/>
        </authorList>
    </citation>
    <scope>NUCLEOTIDE SEQUENCE</scope>
</reference>
<protein>
    <submittedName>
        <fullName evidence="1">Uncharacterized protein</fullName>
    </submittedName>
</protein>
<accession>A0A921USF2</accession>
<gene>
    <name evidence="1" type="ORF">BDA96_02G128000</name>
</gene>
<dbReference type="Proteomes" id="UP000807115">
    <property type="component" value="Chromosome 2"/>
</dbReference>
<dbReference type="EMBL" id="CM027681">
    <property type="protein sequence ID" value="KAG0542709.1"/>
    <property type="molecule type" value="Genomic_DNA"/>
</dbReference>